<keyword evidence="4 8" id="KW-0863">Zinc-finger</keyword>
<dbReference type="PANTHER" id="PTHR24381">
    <property type="entry name" value="ZINC FINGER PROTEIN"/>
    <property type="match status" value="1"/>
</dbReference>
<feature type="domain" description="C2H2-type" evidence="10">
    <location>
        <begin position="444"/>
        <end position="471"/>
    </location>
</feature>
<dbReference type="PROSITE" id="PS50157">
    <property type="entry name" value="ZINC_FINGER_C2H2_2"/>
    <property type="match status" value="4"/>
</dbReference>
<proteinExistence type="predicted"/>
<reference evidence="12" key="1">
    <citation type="journal article" date="2023" name="Science">
        <title>Genome structures resolve the early diversification of teleost fishes.</title>
        <authorList>
            <person name="Parey E."/>
            <person name="Louis A."/>
            <person name="Montfort J."/>
            <person name="Bouchez O."/>
            <person name="Roques C."/>
            <person name="Iampietro C."/>
            <person name="Lluch J."/>
            <person name="Castinel A."/>
            <person name="Donnadieu C."/>
            <person name="Desvignes T."/>
            <person name="Floi Bucao C."/>
            <person name="Jouanno E."/>
            <person name="Wen M."/>
            <person name="Mejri S."/>
            <person name="Dirks R."/>
            <person name="Jansen H."/>
            <person name="Henkel C."/>
            <person name="Chen W.J."/>
            <person name="Zahm M."/>
            <person name="Cabau C."/>
            <person name="Klopp C."/>
            <person name="Thompson A.W."/>
            <person name="Robinson-Rechavi M."/>
            <person name="Braasch I."/>
            <person name="Lecointre G."/>
            <person name="Bobe J."/>
            <person name="Postlethwait J.H."/>
            <person name="Berthelot C."/>
            <person name="Roest Crollius H."/>
            <person name="Guiguen Y."/>
        </authorList>
    </citation>
    <scope>NUCLEOTIDE SEQUENCE</scope>
    <source>
        <strain evidence="12">Concon-B</strain>
    </source>
</reference>
<evidence type="ECO:0000256" key="4">
    <source>
        <dbReference type="ARBA" id="ARBA00022771"/>
    </source>
</evidence>
<comment type="subcellular location">
    <subcellularLocation>
        <location evidence="1">Nucleus</location>
    </subcellularLocation>
</comment>
<keyword evidence="6" id="KW-0238">DNA-binding</keyword>
<dbReference type="Proteomes" id="UP001152803">
    <property type="component" value="Unassembled WGS sequence"/>
</dbReference>
<dbReference type="SUPFAM" id="SSF47353">
    <property type="entry name" value="Retrovirus capsid dimerization domain-like"/>
    <property type="match status" value="1"/>
</dbReference>
<dbReference type="PROSITE" id="PS50804">
    <property type="entry name" value="SCAN_BOX"/>
    <property type="match status" value="1"/>
</dbReference>
<evidence type="ECO:0000313" key="12">
    <source>
        <dbReference type="EMBL" id="KAJ8256550.1"/>
    </source>
</evidence>
<dbReference type="GO" id="GO:0008270">
    <property type="term" value="F:zinc ion binding"/>
    <property type="evidence" value="ECO:0007669"/>
    <property type="project" value="UniProtKB-KW"/>
</dbReference>
<dbReference type="Pfam" id="PF00096">
    <property type="entry name" value="zf-C2H2"/>
    <property type="match status" value="1"/>
</dbReference>
<evidence type="ECO:0000256" key="8">
    <source>
        <dbReference type="PROSITE-ProRule" id="PRU00042"/>
    </source>
</evidence>
<keyword evidence="7" id="KW-0539">Nucleus</keyword>
<evidence type="ECO:0000256" key="3">
    <source>
        <dbReference type="ARBA" id="ARBA00022737"/>
    </source>
</evidence>
<evidence type="ECO:0000256" key="2">
    <source>
        <dbReference type="ARBA" id="ARBA00022723"/>
    </source>
</evidence>
<feature type="compositionally biased region" description="Low complexity" evidence="9">
    <location>
        <begin position="298"/>
        <end position="313"/>
    </location>
</feature>
<evidence type="ECO:0000313" key="13">
    <source>
        <dbReference type="Proteomes" id="UP001152803"/>
    </source>
</evidence>
<dbReference type="GO" id="GO:0000981">
    <property type="term" value="F:DNA-binding transcription factor activity, RNA polymerase II-specific"/>
    <property type="evidence" value="ECO:0007669"/>
    <property type="project" value="TreeGrafter"/>
</dbReference>
<evidence type="ECO:0000259" key="10">
    <source>
        <dbReference type="PROSITE" id="PS50157"/>
    </source>
</evidence>
<dbReference type="InterPro" id="IPR038269">
    <property type="entry name" value="SCAN_sf"/>
</dbReference>
<protein>
    <submittedName>
        <fullName evidence="12">Uncharacterized protein</fullName>
    </submittedName>
</protein>
<feature type="domain" description="C2H2-type" evidence="10">
    <location>
        <begin position="388"/>
        <end position="415"/>
    </location>
</feature>
<dbReference type="GO" id="GO:0000977">
    <property type="term" value="F:RNA polymerase II transcription regulatory region sequence-specific DNA binding"/>
    <property type="evidence" value="ECO:0007669"/>
    <property type="project" value="TreeGrafter"/>
</dbReference>
<keyword evidence="5" id="KW-0862">Zinc</keyword>
<feature type="region of interest" description="Disordered" evidence="9">
    <location>
        <begin position="281"/>
        <end position="349"/>
    </location>
</feature>
<dbReference type="AlphaFoldDB" id="A0A9Q1HRR5"/>
<feature type="region of interest" description="Disordered" evidence="9">
    <location>
        <begin position="235"/>
        <end position="258"/>
    </location>
</feature>
<keyword evidence="2" id="KW-0479">Metal-binding</keyword>
<dbReference type="PROSITE" id="PS00028">
    <property type="entry name" value="ZINC_FINGER_C2H2_1"/>
    <property type="match status" value="3"/>
</dbReference>
<dbReference type="EMBL" id="JAFJMO010000014">
    <property type="protein sequence ID" value="KAJ8256550.1"/>
    <property type="molecule type" value="Genomic_DNA"/>
</dbReference>
<evidence type="ECO:0000256" key="5">
    <source>
        <dbReference type="ARBA" id="ARBA00022833"/>
    </source>
</evidence>
<dbReference type="SUPFAM" id="SSF57667">
    <property type="entry name" value="beta-beta-alpha zinc fingers"/>
    <property type="match status" value="2"/>
</dbReference>
<feature type="compositionally biased region" description="Polar residues" evidence="9">
    <location>
        <begin position="243"/>
        <end position="258"/>
    </location>
</feature>
<evidence type="ECO:0000256" key="7">
    <source>
        <dbReference type="ARBA" id="ARBA00023242"/>
    </source>
</evidence>
<dbReference type="GO" id="GO:0005634">
    <property type="term" value="C:nucleus"/>
    <property type="evidence" value="ECO:0007669"/>
    <property type="project" value="UniProtKB-SubCell"/>
</dbReference>
<dbReference type="Gene3D" id="3.30.160.60">
    <property type="entry name" value="Classic Zinc Finger"/>
    <property type="match status" value="3"/>
</dbReference>
<feature type="domain" description="C2H2-type" evidence="10">
    <location>
        <begin position="416"/>
        <end position="443"/>
    </location>
</feature>
<dbReference type="SMART" id="SM00431">
    <property type="entry name" value="SCAN"/>
    <property type="match status" value="1"/>
</dbReference>
<dbReference type="SMART" id="SM00355">
    <property type="entry name" value="ZnF_C2H2"/>
    <property type="match status" value="4"/>
</dbReference>
<organism evidence="12 13">
    <name type="scientific">Conger conger</name>
    <name type="common">Conger eel</name>
    <name type="synonym">Muraena conger</name>
    <dbReference type="NCBI Taxonomy" id="82655"/>
    <lineage>
        <taxon>Eukaryota</taxon>
        <taxon>Metazoa</taxon>
        <taxon>Chordata</taxon>
        <taxon>Craniata</taxon>
        <taxon>Vertebrata</taxon>
        <taxon>Euteleostomi</taxon>
        <taxon>Actinopterygii</taxon>
        <taxon>Neopterygii</taxon>
        <taxon>Teleostei</taxon>
        <taxon>Anguilliformes</taxon>
        <taxon>Congridae</taxon>
        <taxon>Conger</taxon>
    </lineage>
</organism>
<comment type="caution">
    <text evidence="12">The sequence shown here is derived from an EMBL/GenBank/DDBJ whole genome shotgun (WGS) entry which is preliminary data.</text>
</comment>
<dbReference type="Gene3D" id="1.10.4020.10">
    <property type="entry name" value="DNA breaking-rejoining enzymes"/>
    <property type="match status" value="1"/>
</dbReference>
<feature type="domain" description="C2H2-type" evidence="10">
    <location>
        <begin position="472"/>
        <end position="495"/>
    </location>
</feature>
<dbReference type="InterPro" id="IPR036236">
    <property type="entry name" value="Znf_C2H2_sf"/>
</dbReference>
<keyword evidence="13" id="KW-1185">Reference proteome</keyword>
<feature type="domain" description="SCAN box" evidence="11">
    <location>
        <begin position="143"/>
        <end position="209"/>
    </location>
</feature>
<dbReference type="OrthoDB" id="8930638at2759"/>
<name>A0A9Q1HRR5_CONCO</name>
<evidence type="ECO:0000256" key="9">
    <source>
        <dbReference type="SAM" id="MobiDB-lite"/>
    </source>
</evidence>
<sequence length="495" mass="54123">MEAGSPEDLSHFFAAMLGVQRHLLSILKAKGPEEATTYASYLTGLSNGKSQATAQLALPCLTDEDDPAVFISLFERAAVSAKLPEVQWVSALASLLTGETLGYIGRGGGDGHHTFQDLKAALLDMGPLAEEGCRVRFRMHQGDGQGPRALAQDLLQQATGWLKPHSRSGWEVTQCVVMEQFTALLPEPVAILVRAARPIGLDEAVQVAEAHFLRSAQWNEASCEMPATDVSEMLYSSPERNRPTSPQRIPDQPSSPTQLQSNIMRIEAMETFTVIEQPEISAEGSKPHGTVPDIVQASPSTEPLPLSPFLSLRPPLPPCQLREDSQHSHSIRNPGSDTSAEGDESELSLGDPGCNILQYPVSTLSGQWGQQRPEQNPSGAAEEGKGGYVCGKCGKSFLFFKSLHQHQRVHSAQGPFLCSDCGFPCRTATGLKRHRVVHSDNKLFPCPDCSESFTYAERLVHHRTAHAALRLHHCSVCQKSFRLKKVLKKHEQIHR</sequence>
<evidence type="ECO:0000256" key="6">
    <source>
        <dbReference type="ARBA" id="ARBA00023125"/>
    </source>
</evidence>
<dbReference type="PANTHER" id="PTHR24381:SF390">
    <property type="entry name" value="ZINC FINGER PROTEIN 37 HOMOLOG"/>
    <property type="match status" value="1"/>
</dbReference>
<keyword evidence="3" id="KW-0677">Repeat</keyword>
<gene>
    <name evidence="12" type="ORF">COCON_G00187020</name>
</gene>
<dbReference type="InterPro" id="IPR003309">
    <property type="entry name" value="SCAN_dom"/>
</dbReference>
<dbReference type="Pfam" id="PF02023">
    <property type="entry name" value="SCAN"/>
    <property type="match status" value="1"/>
</dbReference>
<dbReference type="InterPro" id="IPR013087">
    <property type="entry name" value="Znf_C2H2_type"/>
</dbReference>
<evidence type="ECO:0000256" key="1">
    <source>
        <dbReference type="ARBA" id="ARBA00004123"/>
    </source>
</evidence>
<accession>A0A9Q1HRR5</accession>
<evidence type="ECO:0000259" key="11">
    <source>
        <dbReference type="PROSITE" id="PS50804"/>
    </source>
</evidence>